<evidence type="ECO:0000313" key="2">
    <source>
        <dbReference type="EMBL" id="MBK1783703.1"/>
    </source>
</evidence>
<dbReference type="InterPro" id="IPR017927">
    <property type="entry name" value="FAD-bd_FR_type"/>
</dbReference>
<dbReference type="InterPro" id="IPR039374">
    <property type="entry name" value="SIP_fam"/>
</dbReference>
<reference evidence="2" key="1">
    <citation type="submission" date="2020-12" db="EMBL/GenBank/DDBJ databases">
        <title>Prauserella sp. ASG 168, a novel actinomycete isolated from cave rock.</title>
        <authorList>
            <person name="Suriyachadkun C."/>
        </authorList>
    </citation>
    <scope>NUCLEOTIDE SEQUENCE</scope>
    <source>
        <strain evidence="2">ASG 168</strain>
    </source>
</reference>
<dbReference type="PANTHER" id="PTHR30157">
    <property type="entry name" value="FERRIC REDUCTASE, NADPH-DEPENDENT"/>
    <property type="match status" value="1"/>
</dbReference>
<evidence type="ECO:0000313" key="3">
    <source>
        <dbReference type="Proteomes" id="UP000635245"/>
    </source>
</evidence>
<dbReference type="Pfam" id="PF08021">
    <property type="entry name" value="FAD_binding_9"/>
    <property type="match status" value="1"/>
</dbReference>
<dbReference type="Gene3D" id="3.40.50.80">
    <property type="entry name" value="Nucleotide-binding domain of ferredoxin-NADP reductase (FNR) module"/>
    <property type="match status" value="1"/>
</dbReference>
<dbReference type="PANTHER" id="PTHR30157:SF0">
    <property type="entry name" value="NADPH-DEPENDENT FERRIC-CHELATE REDUCTASE"/>
    <property type="match status" value="1"/>
</dbReference>
<dbReference type="SUPFAM" id="SSF63380">
    <property type="entry name" value="Riboflavin synthase domain-like"/>
    <property type="match status" value="1"/>
</dbReference>
<keyword evidence="3" id="KW-1185">Reference proteome</keyword>
<dbReference type="EMBL" id="JAENJH010000001">
    <property type="protein sequence ID" value="MBK1783703.1"/>
    <property type="molecule type" value="Genomic_DNA"/>
</dbReference>
<dbReference type="InterPro" id="IPR013113">
    <property type="entry name" value="SIP_FAD-bd"/>
</dbReference>
<dbReference type="InterPro" id="IPR039261">
    <property type="entry name" value="FNR_nucleotide-bd"/>
</dbReference>
<dbReference type="Gene3D" id="2.40.30.10">
    <property type="entry name" value="Translation factors"/>
    <property type="match status" value="1"/>
</dbReference>
<dbReference type="Proteomes" id="UP000635245">
    <property type="component" value="Unassembled WGS sequence"/>
</dbReference>
<comment type="caution">
    <text evidence="2">The sequence shown here is derived from an EMBL/GenBank/DDBJ whole genome shotgun (WGS) entry which is preliminary data.</text>
</comment>
<dbReference type="AlphaFoldDB" id="A0A934V4L2"/>
<organism evidence="2 3">
    <name type="scientific">Prauserella cavernicola</name>
    <dbReference type="NCBI Taxonomy" id="2800127"/>
    <lineage>
        <taxon>Bacteria</taxon>
        <taxon>Bacillati</taxon>
        <taxon>Actinomycetota</taxon>
        <taxon>Actinomycetes</taxon>
        <taxon>Pseudonocardiales</taxon>
        <taxon>Pseudonocardiaceae</taxon>
        <taxon>Prauserella</taxon>
    </lineage>
</organism>
<evidence type="ECO:0000259" key="1">
    <source>
        <dbReference type="PROSITE" id="PS51384"/>
    </source>
</evidence>
<dbReference type="InterPro" id="IPR017938">
    <property type="entry name" value="Riboflavin_synthase-like_b-brl"/>
</dbReference>
<dbReference type="CDD" id="cd06193">
    <property type="entry name" value="siderophore_interacting"/>
    <property type="match status" value="1"/>
</dbReference>
<feature type="domain" description="FAD-binding FR-type" evidence="1">
    <location>
        <begin position="15"/>
        <end position="142"/>
    </location>
</feature>
<dbReference type="Pfam" id="PF04954">
    <property type="entry name" value="SIP"/>
    <property type="match status" value="1"/>
</dbReference>
<dbReference type="InterPro" id="IPR007037">
    <property type="entry name" value="SIP_rossman_dom"/>
</dbReference>
<dbReference type="PROSITE" id="PS51384">
    <property type="entry name" value="FAD_FR"/>
    <property type="match status" value="1"/>
</dbReference>
<dbReference type="RefSeq" id="WP_200315218.1">
    <property type="nucleotide sequence ID" value="NZ_JAENJH010000001.1"/>
</dbReference>
<gene>
    <name evidence="2" type="ORF">JHE00_05130</name>
</gene>
<sequence length="271" mass="29166">MSVPVSAVKDEVRPYRVARAHVVRVADVTPGMRRVTVGGAELASVTSAGLDQRIKVVLPQPGQHEPVVSTGPAWYGEHQRLPDDVRPVLRTYTVRAFRPGLAELDIDFVLHGDTGPASRWAARASAGDRLAIVAPDARHDPITGYEFRPPEGATWSLIAGDETALPAIAGIVEGLAPGHRAVVLVEIGTPGERQTLRAGPGVDVSWIVREDGPRRLLDAVRDTALPDGPGHAWIAGESGAITRVRRHLVSDRGFERGSVYFSGYWKRGEPS</sequence>
<protein>
    <submittedName>
        <fullName evidence="2">Siderophore-interacting protein</fullName>
    </submittedName>
</protein>
<accession>A0A934V4L2</accession>
<dbReference type="GO" id="GO:0016491">
    <property type="term" value="F:oxidoreductase activity"/>
    <property type="evidence" value="ECO:0007669"/>
    <property type="project" value="InterPro"/>
</dbReference>
<proteinExistence type="predicted"/>
<name>A0A934V4L2_9PSEU</name>